<accession>A0A0L6UWX1</accession>
<name>A0A0L6UWX1_9BASI</name>
<dbReference type="EMBL" id="LAVV01008346">
    <property type="protein sequence ID" value="KNZ53051.1"/>
    <property type="molecule type" value="Genomic_DNA"/>
</dbReference>
<evidence type="ECO:0000313" key="3">
    <source>
        <dbReference type="Proteomes" id="UP000037035"/>
    </source>
</evidence>
<dbReference type="Proteomes" id="UP000037035">
    <property type="component" value="Unassembled WGS sequence"/>
</dbReference>
<proteinExistence type="predicted"/>
<dbReference type="OrthoDB" id="10612451at2759"/>
<feature type="region of interest" description="Disordered" evidence="1">
    <location>
        <begin position="35"/>
        <end position="107"/>
    </location>
</feature>
<evidence type="ECO:0000256" key="1">
    <source>
        <dbReference type="SAM" id="MobiDB-lite"/>
    </source>
</evidence>
<evidence type="ECO:0000313" key="2">
    <source>
        <dbReference type="EMBL" id="KNZ53051.1"/>
    </source>
</evidence>
<reference evidence="2 3" key="1">
    <citation type="submission" date="2015-08" db="EMBL/GenBank/DDBJ databases">
        <title>Next Generation Sequencing and Analysis of the Genome of Puccinia sorghi L Schw, the Causal Agent of Maize Common Rust.</title>
        <authorList>
            <person name="Rochi L."/>
            <person name="Burguener G."/>
            <person name="Darino M."/>
            <person name="Turjanski A."/>
            <person name="Kreff E."/>
            <person name="Dieguez M.J."/>
            <person name="Sacco F."/>
        </authorList>
    </citation>
    <scope>NUCLEOTIDE SEQUENCE [LARGE SCALE GENOMIC DNA]</scope>
    <source>
        <strain evidence="2 3">RO10H11247</strain>
    </source>
</reference>
<comment type="caution">
    <text evidence="2">The sequence shown here is derived from an EMBL/GenBank/DDBJ whole genome shotgun (WGS) entry which is preliminary data.</text>
</comment>
<protein>
    <submittedName>
        <fullName evidence="2">Uncharacterized protein</fullName>
    </submittedName>
</protein>
<feature type="compositionally biased region" description="Low complexity" evidence="1">
    <location>
        <begin position="35"/>
        <end position="52"/>
    </location>
</feature>
<gene>
    <name evidence="2" type="ORF">VP01_335g10</name>
</gene>
<dbReference type="AlphaFoldDB" id="A0A0L6UWX1"/>
<feature type="compositionally biased region" description="Basic residues" evidence="1">
    <location>
        <begin position="53"/>
        <end position="65"/>
    </location>
</feature>
<sequence>MDASMIAKLQANHAQRDQMIQQLLQHVEAMELRANPTQANAAQTTQHQPTNQNRKKKESTKKKVNKTAVATPKLTMKKPATLGASKKTPVKQHAQSATPSLALKKSPLQMMKKDHPEGFEHTKAGGACKEGGKF</sequence>
<organism evidence="2 3">
    <name type="scientific">Puccinia sorghi</name>
    <dbReference type="NCBI Taxonomy" id="27349"/>
    <lineage>
        <taxon>Eukaryota</taxon>
        <taxon>Fungi</taxon>
        <taxon>Dikarya</taxon>
        <taxon>Basidiomycota</taxon>
        <taxon>Pucciniomycotina</taxon>
        <taxon>Pucciniomycetes</taxon>
        <taxon>Pucciniales</taxon>
        <taxon>Pucciniaceae</taxon>
        <taxon>Puccinia</taxon>
    </lineage>
</organism>
<dbReference type="VEuPathDB" id="FungiDB:VP01_335g10"/>
<keyword evidence="3" id="KW-1185">Reference proteome</keyword>